<dbReference type="CDD" id="cd01285">
    <property type="entry name" value="nucleoside_deaminase"/>
    <property type="match status" value="1"/>
</dbReference>
<dbReference type="PANTHER" id="PTHR11079">
    <property type="entry name" value="CYTOSINE DEAMINASE FAMILY MEMBER"/>
    <property type="match status" value="1"/>
</dbReference>
<dbReference type="PANTHER" id="PTHR11079:SF161">
    <property type="entry name" value="CMP_DCMP-TYPE DEAMINASE DOMAIN-CONTAINING PROTEIN"/>
    <property type="match status" value="1"/>
</dbReference>
<evidence type="ECO:0000256" key="1">
    <source>
        <dbReference type="ARBA" id="ARBA00006576"/>
    </source>
</evidence>
<keyword evidence="4" id="KW-0862">Zinc</keyword>
<dbReference type="Proteomes" id="UP000008633">
    <property type="component" value="Chromosome"/>
</dbReference>
<evidence type="ECO:0000313" key="7">
    <source>
        <dbReference type="Proteomes" id="UP000008633"/>
    </source>
</evidence>
<dbReference type="KEGG" id="nsa:Nitsa_0891"/>
<gene>
    <name evidence="6" type="ordered locus">Nitsa_0891</name>
</gene>
<dbReference type="Pfam" id="PF00383">
    <property type="entry name" value="dCMP_cyt_deam_1"/>
    <property type="match status" value="1"/>
</dbReference>
<dbReference type="OrthoDB" id="9802676at2"/>
<evidence type="ECO:0000259" key="5">
    <source>
        <dbReference type="PROSITE" id="PS51747"/>
    </source>
</evidence>
<dbReference type="RefSeq" id="WP_013553845.1">
    <property type="nucleotide sequence ID" value="NC_014935.1"/>
</dbReference>
<dbReference type="InterPro" id="IPR016192">
    <property type="entry name" value="APOBEC/CMP_deaminase_Zn-bd"/>
</dbReference>
<reference evidence="6 7" key="1">
    <citation type="journal article" date="2011" name="Stand. Genomic Sci.">
        <title>Complete genome sequence of Nitratifractor salsuginis type strain (E9I37-1).</title>
        <authorList>
            <person name="Anderson I."/>
            <person name="Sikorski J."/>
            <person name="Zeytun A."/>
            <person name="Nolan M."/>
            <person name="Lapidus A."/>
            <person name="Lucas S."/>
            <person name="Hammon N."/>
            <person name="Deshpande S."/>
            <person name="Cheng J.F."/>
            <person name="Tapia R."/>
            <person name="Han C."/>
            <person name="Goodwin L."/>
            <person name="Pitluck S."/>
            <person name="Liolios K."/>
            <person name="Pagani I."/>
            <person name="Ivanova N."/>
            <person name="Huntemann M."/>
            <person name="Mavromatis K."/>
            <person name="Ovchinikova G."/>
            <person name="Pati A."/>
            <person name="Chen A."/>
            <person name="Palaniappan K."/>
            <person name="Land M."/>
            <person name="Hauser L."/>
            <person name="Brambilla E.M."/>
            <person name="Ngatchou-Djao O.D."/>
            <person name="Rohde M."/>
            <person name="Tindall B.J."/>
            <person name="Goker M."/>
            <person name="Detter J.C."/>
            <person name="Woyke T."/>
            <person name="Bristow J."/>
            <person name="Eisen J.A."/>
            <person name="Markowitz V."/>
            <person name="Hugenholtz P."/>
            <person name="Klenk H.P."/>
            <person name="Kyrpides N.C."/>
        </authorList>
    </citation>
    <scope>NUCLEOTIDE SEQUENCE [LARGE SCALE GENOMIC DNA]</scope>
    <source>
        <strain evidence="7">DSM 16511 / JCM 12458 / E9I37-1</strain>
    </source>
</reference>
<keyword evidence="7" id="KW-1185">Reference proteome</keyword>
<dbReference type="SUPFAM" id="SSF53927">
    <property type="entry name" value="Cytidine deaminase-like"/>
    <property type="match status" value="1"/>
</dbReference>
<evidence type="ECO:0000256" key="2">
    <source>
        <dbReference type="ARBA" id="ARBA00022723"/>
    </source>
</evidence>
<organism evidence="6 7">
    <name type="scientific">Nitratifractor salsuginis (strain DSM 16511 / JCM 12458 / E9I37-1)</name>
    <dbReference type="NCBI Taxonomy" id="749222"/>
    <lineage>
        <taxon>Bacteria</taxon>
        <taxon>Pseudomonadati</taxon>
        <taxon>Campylobacterota</taxon>
        <taxon>Epsilonproteobacteria</taxon>
        <taxon>Campylobacterales</taxon>
        <taxon>Sulfurovaceae</taxon>
        <taxon>Nitratifractor</taxon>
    </lineage>
</organism>
<dbReference type="InterPro" id="IPR016193">
    <property type="entry name" value="Cytidine_deaminase-like"/>
</dbReference>
<dbReference type="PROSITE" id="PS51747">
    <property type="entry name" value="CYT_DCMP_DEAMINASES_2"/>
    <property type="match status" value="1"/>
</dbReference>
<dbReference type="EMBL" id="CP002452">
    <property type="protein sequence ID" value="ADV46151.1"/>
    <property type="molecule type" value="Genomic_DNA"/>
</dbReference>
<keyword evidence="2" id="KW-0479">Metal-binding</keyword>
<accession>E6X307</accession>
<name>E6X307_NITSE</name>
<dbReference type="InterPro" id="IPR002125">
    <property type="entry name" value="CMP_dCMP_dom"/>
</dbReference>
<dbReference type="FunFam" id="3.40.140.10:FF:000011">
    <property type="entry name" value="tRNA-specific adenosine deaminase"/>
    <property type="match status" value="1"/>
</dbReference>
<dbReference type="GO" id="GO:0008270">
    <property type="term" value="F:zinc ion binding"/>
    <property type="evidence" value="ECO:0007669"/>
    <property type="project" value="InterPro"/>
</dbReference>
<evidence type="ECO:0000313" key="6">
    <source>
        <dbReference type="EMBL" id="ADV46151.1"/>
    </source>
</evidence>
<comment type="similarity">
    <text evidence="1">Belongs to the cytidine and deoxycytidylate deaminase family.</text>
</comment>
<dbReference type="eggNOG" id="COG0590">
    <property type="taxonomic scope" value="Bacteria"/>
</dbReference>
<reference evidence="7" key="2">
    <citation type="submission" date="2011-01" db="EMBL/GenBank/DDBJ databases">
        <title>The complete genome of Nitratifractor salsuginis DSM 16511.</title>
        <authorList>
            <consortium name="US DOE Joint Genome Institute (JGI-PGF)"/>
            <person name="Lucas S."/>
            <person name="Copeland A."/>
            <person name="Lapidus A."/>
            <person name="Bruce D."/>
            <person name="Goodwin L."/>
            <person name="Pitluck S."/>
            <person name="Kyrpides N."/>
            <person name="Mavromatis K."/>
            <person name="Ivanova N."/>
            <person name="Mikhailova N."/>
            <person name="Zeytun A."/>
            <person name="Detter J.C."/>
            <person name="Tapia R."/>
            <person name="Han C."/>
            <person name="Land M."/>
            <person name="Hauser L."/>
            <person name="Markowitz V."/>
            <person name="Cheng J.-F."/>
            <person name="Hugenholtz P."/>
            <person name="Woyke T."/>
            <person name="Wu D."/>
            <person name="Tindall B."/>
            <person name="Schuetze A."/>
            <person name="Brambilla E."/>
            <person name="Klenk H.-P."/>
            <person name="Eisen J.A."/>
        </authorList>
    </citation>
    <scope>NUCLEOTIDE SEQUENCE [LARGE SCALE GENOMIC DNA]</scope>
    <source>
        <strain evidence="7">DSM 16511 / JCM 12458 / E9I37-1</strain>
    </source>
</reference>
<dbReference type="AlphaFoldDB" id="E6X307"/>
<dbReference type="HOGENOM" id="CLU_025810_5_2_7"/>
<dbReference type="PROSITE" id="PS00903">
    <property type="entry name" value="CYT_DCMP_DEAMINASES_1"/>
    <property type="match status" value="1"/>
</dbReference>
<evidence type="ECO:0000256" key="3">
    <source>
        <dbReference type="ARBA" id="ARBA00022801"/>
    </source>
</evidence>
<feature type="domain" description="CMP/dCMP-type deaminase" evidence="5">
    <location>
        <begin position="1"/>
        <end position="115"/>
    </location>
</feature>
<dbReference type="Gene3D" id="3.40.140.10">
    <property type="entry name" value="Cytidine Deaminase, domain 2"/>
    <property type="match status" value="1"/>
</dbReference>
<proteinExistence type="inferred from homology"/>
<sequence length="155" mass="17417">MNTEEYLQIAIGEARKGVEAGHGGPFGAVIVYRGEIVSTAHNEVVLRNDPTAHAEILAIRLAGEKLQRFHLNGCTLYCTGEPCPMCFSAIHWAHLDRVIYCNTKEEAAKIGFDDTFITEIIRGEKPDPIPFARHPLPTCTRLLKLWEEKEDKIPY</sequence>
<protein>
    <submittedName>
        <fullName evidence="6">CMP/dCMP deaminase zinc-binding protein</fullName>
    </submittedName>
</protein>
<evidence type="ECO:0000256" key="4">
    <source>
        <dbReference type="ARBA" id="ARBA00022833"/>
    </source>
</evidence>
<keyword evidence="3" id="KW-0378">Hydrolase</keyword>
<dbReference type="STRING" id="749222.Nitsa_0891"/>
<dbReference type="GO" id="GO:0047974">
    <property type="term" value="F:guanosine deaminase activity"/>
    <property type="evidence" value="ECO:0007669"/>
    <property type="project" value="TreeGrafter"/>
</dbReference>
<dbReference type="GO" id="GO:0006152">
    <property type="term" value="P:purine nucleoside catabolic process"/>
    <property type="evidence" value="ECO:0007669"/>
    <property type="project" value="TreeGrafter"/>
</dbReference>